<dbReference type="RefSeq" id="WP_042241860.1">
    <property type="nucleotide sequence ID" value="NZ_BBNR01000003.1"/>
</dbReference>
<dbReference type="STRING" id="504487.JCM19538_2628"/>
<organism evidence="1 3">
    <name type="scientific">Jejuia pallidilutea</name>
    <dbReference type="NCBI Taxonomy" id="504487"/>
    <lineage>
        <taxon>Bacteria</taxon>
        <taxon>Pseudomonadati</taxon>
        <taxon>Bacteroidota</taxon>
        <taxon>Flavobacteriia</taxon>
        <taxon>Flavobacteriales</taxon>
        <taxon>Flavobacteriaceae</taxon>
        <taxon>Jejuia</taxon>
    </lineage>
</organism>
<dbReference type="InterPro" id="IPR029063">
    <property type="entry name" value="SAM-dependent_MTases_sf"/>
</dbReference>
<dbReference type="EMBL" id="BBNY01000001">
    <property type="protein sequence ID" value="GAL88265.1"/>
    <property type="molecule type" value="Genomic_DNA"/>
</dbReference>
<dbReference type="OrthoDB" id="9765084at2"/>
<dbReference type="EMBL" id="BBNR01000003">
    <property type="protein sequence ID" value="GAL66243.1"/>
    <property type="molecule type" value="Genomic_DNA"/>
</dbReference>
<evidence type="ECO:0000313" key="2">
    <source>
        <dbReference type="EMBL" id="GAL88265.1"/>
    </source>
</evidence>
<protein>
    <submittedName>
        <fullName evidence="1">Nodulation protein noeA</fullName>
    </submittedName>
</protein>
<evidence type="ECO:0000313" key="4">
    <source>
        <dbReference type="Proteomes" id="UP000030184"/>
    </source>
</evidence>
<gene>
    <name evidence="1" type="ORF">JCM19301_808</name>
    <name evidence="2" type="ORF">JCM19538_2628</name>
</gene>
<dbReference type="eggNOG" id="COG0827">
    <property type="taxonomic scope" value="Bacteria"/>
</dbReference>
<dbReference type="AlphaFoldDB" id="A0A090VQE9"/>
<proteinExistence type="predicted"/>
<comment type="caution">
    <text evidence="1">The sequence shown here is derived from an EMBL/GenBank/DDBJ whole genome shotgun (WGS) entry which is preliminary data.</text>
</comment>
<accession>A0A090VQE9</accession>
<sequence length="462" mass="53863">MTLKKAHPSSFRDPSGYVFLDNNSIKRVIKPVYFKQYYALRDSGFYKKLFTNKLLIHHEELSVSESEIVVKPEYIPFITYPYEWSFNQYKEAALLTLKLQKFSLEHGYSLKDASAFNITFYKGAAIFIDTLSFDFYKDNYPWRGYKQFISHFLAPLLLARYHGAQSLKLLSAYIDGIPIKMLSSMLPFRSKLNPTIYTNVHLLAKFEDRHSEDYKGNTKVKPLSKSGQLKIIKSLYDFIKKLKLKEYTEWGNYYNKINYSDRAFDLKANVIDKWISKLKPDTIIDIGGNDGTFIREISYELKQSLVCDLDNNAVDYNYLQVKKNKDTHITPFVLDVLNPSAAIGFNNKERSSFLERIKVFNPDVTLALALIHHITLSGNVTFSMSAQFFSSFSKCLIIEFPKKNDSWVQRLLNSKAEFKDHFSFYTIENFEMAFATYFQILEKQEIEGTERVMFLLKRIADV</sequence>
<dbReference type="SUPFAM" id="SSF53335">
    <property type="entry name" value="S-adenosyl-L-methionine-dependent methyltransferases"/>
    <property type="match status" value="1"/>
</dbReference>
<dbReference type="Proteomes" id="UP000029641">
    <property type="component" value="Unassembled WGS sequence"/>
</dbReference>
<dbReference type="Proteomes" id="UP000030184">
    <property type="component" value="Unassembled WGS sequence"/>
</dbReference>
<keyword evidence="4" id="KW-1185">Reference proteome</keyword>
<dbReference type="Gene3D" id="3.40.50.150">
    <property type="entry name" value="Vaccinia Virus protein VP39"/>
    <property type="match status" value="1"/>
</dbReference>
<evidence type="ECO:0000313" key="3">
    <source>
        <dbReference type="Proteomes" id="UP000029641"/>
    </source>
</evidence>
<name>A0A090VQE9_9FLAO</name>
<reference evidence="4" key="1">
    <citation type="journal article" date="2014" name="Genome Announc.">
        <title>Draft Genome Sequence of Marine Flavobacterium Jejuia pallidilutea Strain 11shimoA1 and Pigmentation Mutants.</title>
        <authorList>
            <person name="Takatani N."/>
            <person name="Nakanishi M."/>
            <person name="Meirelles P."/>
            <person name="Mino S."/>
            <person name="Suda W."/>
            <person name="Oshima K."/>
            <person name="Hattori M."/>
            <person name="Ohkuma M."/>
            <person name="Hosokawa M."/>
            <person name="Miyashita K."/>
            <person name="Thompson F.L."/>
            <person name="Niwa A."/>
            <person name="Sawabe T."/>
            <person name="Sawabe T."/>
        </authorList>
    </citation>
    <scope>NUCLEOTIDE SEQUENCE [LARGE SCALE GENOMIC DNA]</scope>
    <source>
        <strain evidence="4">JCM 19538</strain>
    </source>
</reference>
<evidence type="ECO:0000313" key="1">
    <source>
        <dbReference type="EMBL" id="GAL66243.1"/>
    </source>
</evidence>